<dbReference type="Proteomes" id="UP001418796">
    <property type="component" value="Unassembled WGS sequence"/>
</dbReference>
<evidence type="ECO:0000259" key="6">
    <source>
        <dbReference type="PROSITE" id="PS50983"/>
    </source>
</evidence>
<gene>
    <name evidence="7" type="ORF">MKY91_15250</name>
</gene>
<dbReference type="PANTHER" id="PTHR30532">
    <property type="entry name" value="IRON III DICITRATE-BINDING PERIPLASMIC PROTEIN"/>
    <property type="match status" value="1"/>
</dbReference>
<comment type="similarity">
    <text evidence="2">Belongs to the bacterial solute-binding protein 8 family.</text>
</comment>
<evidence type="ECO:0000256" key="5">
    <source>
        <dbReference type="SAM" id="SignalP"/>
    </source>
</evidence>
<dbReference type="PANTHER" id="PTHR30532:SF28">
    <property type="entry name" value="PETROBACTIN-BINDING PROTEIN YCLQ"/>
    <property type="match status" value="1"/>
</dbReference>
<dbReference type="PROSITE" id="PS50983">
    <property type="entry name" value="FE_B12_PBP"/>
    <property type="match status" value="1"/>
</dbReference>
<evidence type="ECO:0000313" key="7">
    <source>
        <dbReference type="EMBL" id="MEN0644508.1"/>
    </source>
</evidence>
<evidence type="ECO:0000256" key="1">
    <source>
        <dbReference type="ARBA" id="ARBA00004193"/>
    </source>
</evidence>
<accession>A0ABU9VMU2</accession>
<evidence type="ECO:0000256" key="3">
    <source>
        <dbReference type="ARBA" id="ARBA00022448"/>
    </source>
</evidence>
<keyword evidence="8" id="KW-1185">Reference proteome</keyword>
<evidence type="ECO:0000256" key="4">
    <source>
        <dbReference type="ARBA" id="ARBA00022729"/>
    </source>
</evidence>
<proteinExistence type="inferred from homology"/>
<protein>
    <submittedName>
        <fullName evidence="7">Siderophore ABC transporter substrate-binding protein</fullName>
    </submittedName>
</protein>
<dbReference type="SUPFAM" id="SSF53807">
    <property type="entry name" value="Helical backbone' metal receptor"/>
    <property type="match status" value="1"/>
</dbReference>
<feature type="chain" id="PRO_5045610093" evidence="5">
    <location>
        <begin position="28"/>
        <end position="322"/>
    </location>
</feature>
<sequence length="322" mass="34771">MKKNWTLMGATIVLGAILAACGTDSNAAQGDQNDSSSEAGEQPEEVVVTHELGETTVPVNPENVVVFDFGALDTLDELGVDVAGVAQTNVPSYLSKYEDSKYENVGSLKEPDFEKISEMAPGLIVISGRQSDAYDELSEIAPTIYVGVDNADYVNSFEENTRILGEIFDKEDEVEQKIEEVHAQIDKVADHVEENGTEGLIVLVNDGSLSAYGPSSRFGLIHDVLGVKPVDEDIEVNTHGQSVSFEYVAEKNPDYLFVVDRGAAVSGGDSSATQVLDNELINNTDAAKEDHIVMLNPDYWYLSGGGLQSTAEMVQEIDDVLE</sequence>
<dbReference type="Gene3D" id="3.40.50.1980">
    <property type="entry name" value="Nitrogenase molybdenum iron protein domain"/>
    <property type="match status" value="2"/>
</dbReference>
<name>A0ABU9VMU2_9BACI</name>
<dbReference type="EMBL" id="JBCITK010000001">
    <property type="protein sequence ID" value="MEN0644508.1"/>
    <property type="molecule type" value="Genomic_DNA"/>
</dbReference>
<feature type="signal peptide" evidence="5">
    <location>
        <begin position="1"/>
        <end position="27"/>
    </location>
</feature>
<dbReference type="RefSeq" id="WP_343131187.1">
    <property type="nucleotide sequence ID" value="NZ_JBCITK010000001.1"/>
</dbReference>
<organism evidence="7 8">
    <name type="scientific">Alkalicoccobacillus gibsonii</name>
    <dbReference type="NCBI Taxonomy" id="79881"/>
    <lineage>
        <taxon>Bacteria</taxon>
        <taxon>Bacillati</taxon>
        <taxon>Bacillota</taxon>
        <taxon>Bacilli</taxon>
        <taxon>Bacillales</taxon>
        <taxon>Bacillaceae</taxon>
        <taxon>Alkalicoccobacillus</taxon>
    </lineage>
</organism>
<evidence type="ECO:0000256" key="2">
    <source>
        <dbReference type="ARBA" id="ARBA00008814"/>
    </source>
</evidence>
<dbReference type="Pfam" id="PF01497">
    <property type="entry name" value="Peripla_BP_2"/>
    <property type="match status" value="1"/>
</dbReference>
<dbReference type="InterPro" id="IPR002491">
    <property type="entry name" value="ABC_transptr_periplasmic_BD"/>
</dbReference>
<dbReference type="CDD" id="cd01140">
    <property type="entry name" value="FatB"/>
    <property type="match status" value="1"/>
</dbReference>
<feature type="domain" description="Fe/B12 periplasmic-binding" evidence="6">
    <location>
        <begin position="63"/>
        <end position="322"/>
    </location>
</feature>
<keyword evidence="3" id="KW-0813">Transport</keyword>
<dbReference type="PROSITE" id="PS51257">
    <property type="entry name" value="PROKAR_LIPOPROTEIN"/>
    <property type="match status" value="1"/>
</dbReference>
<dbReference type="InterPro" id="IPR033870">
    <property type="entry name" value="FatB"/>
</dbReference>
<dbReference type="InterPro" id="IPR051313">
    <property type="entry name" value="Bact_iron-sidero_bind"/>
</dbReference>
<evidence type="ECO:0000313" key="8">
    <source>
        <dbReference type="Proteomes" id="UP001418796"/>
    </source>
</evidence>
<reference evidence="7 8" key="1">
    <citation type="submission" date="2024-03" db="EMBL/GenBank/DDBJ databases">
        <title>Bacilli Hybrid Assemblies.</title>
        <authorList>
            <person name="Kovac J."/>
        </authorList>
    </citation>
    <scope>NUCLEOTIDE SEQUENCE [LARGE SCALE GENOMIC DNA]</scope>
    <source>
        <strain evidence="7 8">FSL R7-0666</strain>
    </source>
</reference>
<comment type="caution">
    <text evidence="7">The sequence shown here is derived from an EMBL/GenBank/DDBJ whole genome shotgun (WGS) entry which is preliminary data.</text>
</comment>
<keyword evidence="4 5" id="KW-0732">Signal</keyword>
<comment type="subcellular location">
    <subcellularLocation>
        <location evidence="1">Cell membrane</location>
        <topology evidence="1">Lipid-anchor</topology>
    </subcellularLocation>
</comment>